<dbReference type="AlphaFoldDB" id="A0A8X7BDW9"/>
<keyword evidence="2" id="KW-1185">Reference proteome</keyword>
<dbReference type="Proteomes" id="UP000887159">
    <property type="component" value="Unassembled WGS sequence"/>
</dbReference>
<organism evidence="1 2">
    <name type="scientific">Trichonephila clavipes</name>
    <name type="common">Golden silk orbweaver</name>
    <name type="synonym">Nephila clavipes</name>
    <dbReference type="NCBI Taxonomy" id="2585209"/>
    <lineage>
        <taxon>Eukaryota</taxon>
        <taxon>Metazoa</taxon>
        <taxon>Ecdysozoa</taxon>
        <taxon>Arthropoda</taxon>
        <taxon>Chelicerata</taxon>
        <taxon>Arachnida</taxon>
        <taxon>Araneae</taxon>
        <taxon>Araneomorphae</taxon>
        <taxon>Entelegynae</taxon>
        <taxon>Araneoidea</taxon>
        <taxon>Nephilidae</taxon>
        <taxon>Trichonephila</taxon>
    </lineage>
</organism>
<accession>A0A8X7BDW9</accession>
<name>A0A8X7BDW9_TRICX</name>
<dbReference type="EMBL" id="BMAU01021378">
    <property type="protein sequence ID" value="GFY26897.1"/>
    <property type="molecule type" value="Genomic_DNA"/>
</dbReference>
<proteinExistence type="predicted"/>
<comment type="caution">
    <text evidence="1">The sequence shown here is derived from an EMBL/GenBank/DDBJ whole genome shotgun (WGS) entry which is preliminary data.</text>
</comment>
<protein>
    <submittedName>
        <fullName evidence="1">PiggyBac transposable element-derived protein 3</fullName>
    </submittedName>
</protein>
<gene>
    <name evidence="1" type="primary">X975_17673</name>
    <name evidence="1" type="ORF">TNCV_930381</name>
</gene>
<evidence type="ECO:0000313" key="1">
    <source>
        <dbReference type="EMBL" id="GFY26897.1"/>
    </source>
</evidence>
<sequence>MNKSDELRELSEDGLEYFDDDVDLLPDCVSSNEDLDSDSWKDNKTVIMSSTFAGEKTLGEEMSYHKTKNRVESIRPHVIEEYNKHMGVVDLLDNIIAGHKRFHLHDDQAQVALDRPVVAKSATSDLGCCGSKAGFNKMRGLNFFGETPGDFTSSGIHFIPVSAILSSLNKW</sequence>
<evidence type="ECO:0000313" key="2">
    <source>
        <dbReference type="Proteomes" id="UP000887159"/>
    </source>
</evidence>
<reference evidence="1" key="1">
    <citation type="submission" date="2020-08" db="EMBL/GenBank/DDBJ databases">
        <title>Multicomponent nature underlies the extraordinary mechanical properties of spider dragline silk.</title>
        <authorList>
            <person name="Kono N."/>
            <person name="Nakamura H."/>
            <person name="Mori M."/>
            <person name="Yoshida Y."/>
            <person name="Ohtoshi R."/>
            <person name="Malay A.D."/>
            <person name="Moran D.A.P."/>
            <person name="Tomita M."/>
            <person name="Numata K."/>
            <person name="Arakawa K."/>
        </authorList>
    </citation>
    <scope>NUCLEOTIDE SEQUENCE</scope>
</reference>
<dbReference type="PANTHER" id="PTHR47272">
    <property type="entry name" value="DDE_TNP_1_7 DOMAIN-CONTAINING PROTEIN"/>
    <property type="match status" value="1"/>
</dbReference>